<dbReference type="AlphaFoldDB" id="A0A0G4M8K1"/>
<dbReference type="EMBL" id="CVQH01021417">
    <property type="protein sequence ID" value="CRK30265.1"/>
    <property type="molecule type" value="Genomic_DNA"/>
</dbReference>
<keyword evidence="4" id="KW-0472">Membrane</keyword>
<keyword evidence="6" id="KW-1185">Reference proteome</keyword>
<dbReference type="InterPro" id="IPR001129">
    <property type="entry name" value="Membr-assoc_MAPEG"/>
</dbReference>
<evidence type="ECO:0000256" key="3">
    <source>
        <dbReference type="ARBA" id="ARBA00022989"/>
    </source>
</evidence>
<organism evidence="5 6">
    <name type="scientific">Verticillium longisporum</name>
    <name type="common">Verticillium dahliae var. longisporum</name>
    <dbReference type="NCBI Taxonomy" id="100787"/>
    <lineage>
        <taxon>Eukaryota</taxon>
        <taxon>Fungi</taxon>
        <taxon>Dikarya</taxon>
        <taxon>Ascomycota</taxon>
        <taxon>Pezizomycotina</taxon>
        <taxon>Sordariomycetes</taxon>
        <taxon>Hypocreomycetidae</taxon>
        <taxon>Glomerellales</taxon>
        <taxon>Plectosphaerellaceae</taxon>
        <taxon>Verticillium</taxon>
    </lineage>
</organism>
<sequence>MCGPRIQTGALQTEERIVRAENASANGFEALGNFAGGVVVAHVAGVDASTINILFLAYSASRVFYTFVYVVLQEILKRIASLLLCALSHLIRVPDHDCHPVLQGRGYPVHLIRFWDSLVVCAITRLLTVRRRSNCSLFASFCHDSVKKTRDL</sequence>
<keyword evidence="2" id="KW-0812">Transmembrane</keyword>
<dbReference type="SUPFAM" id="SSF161084">
    <property type="entry name" value="MAPEG domain-like"/>
    <property type="match status" value="1"/>
</dbReference>
<keyword evidence="3" id="KW-1133">Transmembrane helix</keyword>
<comment type="subcellular location">
    <subcellularLocation>
        <location evidence="1">Membrane</location>
    </subcellularLocation>
</comment>
<gene>
    <name evidence="5" type="ORF">BN1708_000800</name>
</gene>
<dbReference type="PANTHER" id="PTHR35371">
    <property type="entry name" value="INNER MEMBRANE PROTEIN"/>
    <property type="match status" value="1"/>
</dbReference>
<dbReference type="InterPro" id="IPR023352">
    <property type="entry name" value="MAPEG-like_dom_sf"/>
</dbReference>
<protein>
    <submittedName>
        <fullName evidence="5">Uncharacterized protein</fullName>
    </submittedName>
</protein>
<dbReference type="Pfam" id="PF01124">
    <property type="entry name" value="MAPEG"/>
    <property type="match status" value="1"/>
</dbReference>
<proteinExistence type="predicted"/>
<dbReference type="PANTHER" id="PTHR35371:SF1">
    <property type="entry name" value="BLR7753 PROTEIN"/>
    <property type="match status" value="1"/>
</dbReference>
<evidence type="ECO:0000313" key="5">
    <source>
        <dbReference type="EMBL" id="CRK30265.1"/>
    </source>
</evidence>
<evidence type="ECO:0000256" key="2">
    <source>
        <dbReference type="ARBA" id="ARBA00022692"/>
    </source>
</evidence>
<evidence type="ECO:0000256" key="4">
    <source>
        <dbReference type="ARBA" id="ARBA00023136"/>
    </source>
</evidence>
<accession>A0A0G4M8K1</accession>
<dbReference type="GO" id="GO:0016020">
    <property type="term" value="C:membrane"/>
    <property type="evidence" value="ECO:0007669"/>
    <property type="project" value="UniProtKB-SubCell"/>
</dbReference>
<dbReference type="Proteomes" id="UP000044602">
    <property type="component" value="Unassembled WGS sequence"/>
</dbReference>
<evidence type="ECO:0000256" key="1">
    <source>
        <dbReference type="ARBA" id="ARBA00004370"/>
    </source>
</evidence>
<reference evidence="5 6" key="1">
    <citation type="submission" date="2015-05" db="EMBL/GenBank/DDBJ databases">
        <authorList>
            <person name="Wang D.B."/>
            <person name="Wang M."/>
        </authorList>
    </citation>
    <scope>NUCLEOTIDE SEQUENCE [LARGE SCALE GENOMIC DNA]</scope>
    <source>
        <strain evidence="5">VL1</strain>
    </source>
</reference>
<evidence type="ECO:0000313" key="6">
    <source>
        <dbReference type="Proteomes" id="UP000044602"/>
    </source>
</evidence>
<dbReference type="Gene3D" id="1.20.120.550">
    <property type="entry name" value="Membrane associated eicosanoid/glutathione metabolism-like domain"/>
    <property type="match status" value="1"/>
</dbReference>
<name>A0A0G4M8K1_VERLO</name>